<dbReference type="PANTHER" id="PTHR10900">
    <property type="entry name" value="PERIOSTIN-RELATED"/>
    <property type="match status" value="1"/>
</dbReference>
<dbReference type="SMART" id="SM00554">
    <property type="entry name" value="FAS1"/>
    <property type="match status" value="3"/>
</dbReference>
<keyword evidence="1" id="KW-0732">Signal</keyword>
<accession>A0A918QQI7</accession>
<gene>
    <name evidence="3" type="ORF">GCM10007028_00790</name>
</gene>
<evidence type="ECO:0000313" key="4">
    <source>
        <dbReference type="Proteomes" id="UP000636004"/>
    </source>
</evidence>
<proteinExistence type="predicted"/>
<organism evidence="3 4">
    <name type="scientific">Algibacter mikhailovii</name>
    <dbReference type="NCBI Taxonomy" id="425498"/>
    <lineage>
        <taxon>Bacteria</taxon>
        <taxon>Pseudomonadati</taxon>
        <taxon>Bacteroidota</taxon>
        <taxon>Flavobacteriia</taxon>
        <taxon>Flavobacteriales</taxon>
        <taxon>Flavobacteriaceae</taxon>
        <taxon>Algibacter</taxon>
    </lineage>
</organism>
<dbReference type="InterPro" id="IPR050904">
    <property type="entry name" value="Adhesion/Biosynth-related"/>
</dbReference>
<dbReference type="Proteomes" id="UP000636004">
    <property type="component" value="Unassembled WGS sequence"/>
</dbReference>
<comment type="caution">
    <text evidence="3">The sequence shown here is derived from an EMBL/GenBank/DDBJ whole genome shotgun (WGS) entry which is preliminary data.</text>
</comment>
<feature type="signal peptide" evidence="1">
    <location>
        <begin position="1"/>
        <end position="24"/>
    </location>
</feature>
<dbReference type="PROSITE" id="PS50213">
    <property type="entry name" value="FAS1"/>
    <property type="match status" value="3"/>
</dbReference>
<evidence type="ECO:0000259" key="2">
    <source>
        <dbReference type="PROSITE" id="PS50213"/>
    </source>
</evidence>
<feature type="domain" description="FAS1" evidence="2">
    <location>
        <begin position="184"/>
        <end position="323"/>
    </location>
</feature>
<feature type="chain" id="PRO_5037656578" description="FAS1 domain-containing protein" evidence="1">
    <location>
        <begin position="25"/>
        <end position="478"/>
    </location>
</feature>
<dbReference type="RefSeq" id="WP_189358340.1">
    <property type="nucleotide sequence ID" value="NZ_BMWZ01000001.1"/>
</dbReference>
<dbReference type="PANTHER" id="PTHR10900:SF77">
    <property type="entry name" value="FI19380P1"/>
    <property type="match status" value="1"/>
</dbReference>
<name>A0A918QQI7_9FLAO</name>
<dbReference type="Pfam" id="PF02469">
    <property type="entry name" value="Fasciclin"/>
    <property type="match status" value="3"/>
</dbReference>
<reference evidence="3" key="2">
    <citation type="submission" date="2020-09" db="EMBL/GenBank/DDBJ databases">
        <authorList>
            <person name="Sun Q."/>
            <person name="Kim S."/>
        </authorList>
    </citation>
    <scope>NUCLEOTIDE SEQUENCE</scope>
    <source>
        <strain evidence="3">KCTC 12710</strain>
    </source>
</reference>
<feature type="domain" description="FAS1" evidence="2">
    <location>
        <begin position="37"/>
        <end position="181"/>
    </location>
</feature>
<sequence>MKNFNYLMRFSLVMLVVFTLTSCSDDDDNTGTVPEGPKNIVELALETPELTALVLALQAADGDLVNVLQGDGPFTVLAPTNAAFTAFLNANGFDGLGDVPTDVLEQVLLNHVIMSDVKASDLISLGAGYATGSATNSENDNISIYFNAPSADNVRFNDGALASEADIDASNGTIHIIDKVLGLPDVVDHAINNPSAFSSLVAALGAADGNLVSALQGEGPFTVLAPDNAAFTEFLDGTPLGSVDTAILSQILLNHVLSASIKAEDLVALEAGYNKTLATGAGDNPMSIYFNTTEGVKFNGISTVTQADVVGTNGVIHAVDKVIGIPTVVTFAAADPNFTTLVAALTDLTPATDFVEILSRTEAGSPADGINPDFTVFAPTNDAFAKLDAVPGETVLTQVLLHHVKSEANITSGMLNNPGETMADMLNGGITITLPGINGSIANITDGSGNSSTGIIAVDVQAGNGVIHVVDTVLIPQL</sequence>
<protein>
    <recommendedName>
        <fullName evidence="2">FAS1 domain-containing protein</fullName>
    </recommendedName>
</protein>
<dbReference type="GO" id="GO:0005615">
    <property type="term" value="C:extracellular space"/>
    <property type="evidence" value="ECO:0007669"/>
    <property type="project" value="TreeGrafter"/>
</dbReference>
<feature type="domain" description="FAS1" evidence="2">
    <location>
        <begin position="325"/>
        <end position="474"/>
    </location>
</feature>
<dbReference type="InterPro" id="IPR036378">
    <property type="entry name" value="FAS1_dom_sf"/>
</dbReference>
<dbReference type="PROSITE" id="PS51257">
    <property type="entry name" value="PROKAR_LIPOPROTEIN"/>
    <property type="match status" value="1"/>
</dbReference>
<dbReference type="AlphaFoldDB" id="A0A918QQI7"/>
<dbReference type="EMBL" id="BMWZ01000001">
    <property type="protein sequence ID" value="GGZ67748.1"/>
    <property type="molecule type" value="Genomic_DNA"/>
</dbReference>
<dbReference type="InterPro" id="IPR000782">
    <property type="entry name" value="FAS1_domain"/>
</dbReference>
<reference evidence="3" key="1">
    <citation type="journal article" date="2014" name="Int. J. Syst. Evol. Microbiol.">
        <title>Complete genome sequence of Corynebacterium casei LMG S-19264T (=DSM 44701T), isolated from a smear-ripened cheese.</title>
        <authorList>
            <consortium name="US DOE Joint Genome Institute (JGI-PGF)"/>
            <person name="Walter F."/>
            <person name="Albersmeier A."/>
            <person name="Kalinowski J."/>
            <person name="Ruckert C."/>
        </authorList>
    </citation>
    <scope>NUCLEOTIDE SEQUENCE</scope>
    <source>
        <strain evidence="3">KCTC 12710</strain>
    </source>
</reference>
<evidence type="ECO:0000256" key="1">
    <source>
        <dbReference type="SAM" id="SignalP"/>
    </source>
</evidence>
<evidence type="ECO:0000313" key="3">
    <source>
        <dbReference type="EMBL" id="GGZ67748.1"/>
    </source>
</evidence>
<dbReference type="Gene3D" id="2.30.180.10">
    <property type="entry name" value="FAS1 domain"/>
    <property type="match status" value="3"/>
</dbReference>
<dbReference type="SUPFAM" id="SSF82153">
    <property type="entry name" value="FAS1 domain"/>
    <property type="match status" value="3"/>
</dbReference>
<keyword evidence="4" id="KW-1185">Reference proteome</keyword>